<name>A0A9N9MGC2_9CUCU</name>
<sequence>MGLYTASITLCVFYLIHSGFATDLLVDLPYGTIKGREAISPRNTTFRAFQSVPYAAAPVGPLRFQAPEPPTNWTGVKDATQDTYTCFSVKKDSDRENEDCLLINIFTPILDNASKDQLPVMLWIYGGAFRTGSALYENFGPEFLIEKGVVVVTLNYRLGPFGFLATEDGLISGNAGLKDQAQAIDWVHNHISLFGGNPKRVVLFGQSAGGASVGYQLLYKKNEGKIHGAILQSGSPLSSFSYMGDVSARAYAFDLASQIDGSVDFKNDTGSLIAFLQNNVTGRQIDKASTLTTVTSRPLPVIEQNVKNAFLYNGSYEYLQAGDFLKIPIMIGATSEEAIYGTSDMDAFKSSFEKYEKKHEKFVPTKGFHLKEGISNKLVGEEIYNLYFTNVSAEERLGYFVRWKSDNNYIKPMIKHADLSTKFTDVYFYIFSYDGIMGNWNITVPGAGLVGHGEDDRYIWKVKSSSFDNGDLSKFPEADRITHERIITLWTNFAKYLNPTPAASDLLQNISWPKVESGNFQYLDIDTDLVIRKDPKSPYYATWSRIYDQYNKRPFTIF</sequence>
<gene>
    <name evidence="8" type="ORF">CEUTPL_LOCUS4892</name>
</gene>
<reference evidence="8" key="1">
    <citation type="submission" date="2022-01" db="EMBL/GenBank/DDBJ databases">
        <authorList>
            <person name="King R."/>
        </authorList>
    </citation>
    <scope>NUCLEOTIDE SEQUENCE</scope>
</reference>
<accession>A0A9N9MGC2</accession>
<proteinExistence type="inferred from homology"/>
<dbReference type="InterPro" id="IPR029058">
    <property type="entry name" value="AB_hydrolase_fold"/>
</dbReference>
<dbReference type="PROSITE" id="PS00122">
    <property type="entry name" value="CARBOXYLESTERASE_B_1"/>
    <property type="match status" value="1"/>
</dbReference>
<evidence type="ECO:0000256" key="1">
    <source>
        <dbReference type="ARBA" id="ARBA00005964"/>
    </source>
</evidence>
<protein>
    <recommendedName>
        <fullName evidence="6">Carboxylic ester hydrolase</fullName>
        <ecNumber evidence="6">3.1.1.-</ecNumber>
    </recommendedName>
</protein>
<keyword evidence="6" id="KW-0732">Signal</keyword>
<keyword evidence="4" id="KW-1015">Disulfide bond</keyword>
<dbReference type="GO" id="GO:0052689">
    <property type="term" value="F:carboxylic ester hydrolase activity"/>
    <property type="evidence" value="ECO:0007669"/>
    <property type="project" value="UniProtKB-KW"/>
</dbReference>
<keyword evidence="5" id="KW-0325">Glycoprotein</keyword>
<keyword evidence="3 6" id="KW-0378">Hydrolase</keyword>
<dbReference type="InterPro" id="IPR050309">
    <property type="entry name" value="Type-B_Carboxylest/Lipase"/>
</dbReference>
<dbReference type="Pfam" id="PF00135">
    <property type="entry name" value="COesterase"/>
    <property type="match status" value="1"/>
</dbReference>
<dbReference type="AlphaFoldDB" id="A0A9N9MGC2"/>
<dbReference type="InterPro" id="IPR002018">
    <property type="entry name" value="CarbesteraseB"/>
</dbReference>
<dbReference type="SUPFAM" id="SSF53474">
    <property type="entry name" value="alpha/beta-Hydrolases"/>
    <property type="match status" value="1"/>
</dbReference>
<dbReference type="EMBL" id="OU892278">
    <property type="protein sequence ID" value="CAG9764252.1"/>
    <property type="molecule type" value="Genomic_DNA"/>
</dbReference>
<comment type="similarity">
    <text evidence="1 6">Belongs to the type-B carboxylesterase/lipase family.</text>
</comment>
<evidence type="ECO:0000256" key="4">
    <source>
        <dbReference type="ARBA" id="ARBA00023157"/>
    </source>
</evidence>
<feature type="domain" description="Carboxylesterase type B" evidence="7">
    <location>
        <begin position="24"/>
        <end position="543"/>
    </location>
</feature>
<feature type="signal peptide" evidence="6">
    <location>
        <begin position="1"/>
        <end position="21"/>
    </location>
</feature>
<evidence type="ECO:0000256" key="5">
    <source>
        <dbReference type="ARBA" id="ARBA00023180"/>
    </source>
</evidence>
<feature type="chain" id="PRO_5040539679" description="Carboxylic ester hydrolase" evidence="6">
    <location>
        <begin position="22"/>
        <end position="558"/>
    </location>
</feature>
<evidence type="ECO:0000259" key="7">
    <source>
        <dbReference type="Pfam" id="PF00135"/>
    </source>
</evidence>
<evidence type="ECO:0000313" key="8">
    <source>
        <dbReference type="EMBL" id="CAG9764252.1"/>
    </source>
</evidence>
<evidence type="ECO:0000256" key="6">
    <source>
        <dbReference type="RuleBase" id="RU361235"/>
    </source>
</evidence>
<keyword evidence="2" id="KW-0719">Serine esterase</keyword>
<evidence type="ECO:0000256" key="2">
    <source>
        <dbReference type="ARBA" id="ARBA00022487"/>
    </source>
</evidence>
<dbReference type="PANTHER" id="PTHR11559">
    <property type="entry name" value="CARBOXYLESTERASE"/>
    <property type="match status" value="1"/>
</dbReference>
<dbReference type="InterPro" id="IPR019826">
    <property type="entry name" value="Carboxylesterase_B_AS"/>
</dbReference>
<keyword evidence="9" id="KW-1185">Reference proteome</keyword>
<organism evidence="8 9">
    <name type="scientific">Ceutorhynchus assimilis</name>
    <name type="common">cabbage seed weevil</name>
    <dbReference type="NCBI Taxonomy" id="467358"/>
    <lineage>
        <taxon>Eukaryota</taxon>
        <taxon>Metazoa</taxon>
        <taxon>Ecdysozoa</taxon>
        <taxon>Arthropoda</taxon>
        <taxon>Hexapoda</taxon>
        <taxon>Insecta</taxon>
        <taxon>Pterygota</taxon>
        <taxon>Neoptera</taxon>
        <taxon>Endopterygota</taxon>
        <taxon>Coleoptera</taxon>
        <taxon>Polyphaga</taxon>
        <taxon>Cucujiformia</taxon>
        <taxon>Curculionidae</taxon>
        <taxon>Ceutorhynchinae</taxon>
        <taxon>Ceutorhynchus</taxon>
    </lineage>
</organism>
<dbReference type="EC" id="3.1.1.-" evidence="6"/>
<evidence type="ECO:0000313" key="9">
    <source>
        <dbReference type="Proteomes" id="UP001152799"/>
    </source>
</evidence>
<dbReference type="Gene3D" id="3.40.50.1820">
    <property type="entry name" value="alpha/beta hydrolase"/>
    <property type="match status" value="1"/>
</dbReference>
<dbReference type="Proteomes" id="UP001152799">
    <property type="component" value="Chromosome 2"/>
</dbReference>
<dbReference type="OrthoDB" id="19653at2759"/>
<evidence type="ECO:0000256" key="3">
    <source>
        <dbReference type="ARBA" id="ARBA00022801"/>
    </source>
</evidence>